<dbReference type="GO" id="GO:0005737">
    <property type="term" value="C:cytoplasm"/>
    <property type="evidence" value="ECO:0007669"/>
    <property type="project" value="TreeGrafter"/>
</dbReference>
<dbReference type="InterPro" id="IPR001578">
    <property type="entry name" value="Peptidase_C12_UCH"/>
</dbReference>
<protein>
    <recommendedName>
        <fullName evidence="8">Ubiquitin carboxyl-terminal hydrolase</fullName>
        <ecNumber evidence="8">3.4.19.12</ecNumber>
    </recommendedName>
</protein>
<evidence type="ECO:0000256" key="2">
    <source>
        <dbReference type="ARBA" id="ARBA00009326"/>
    </source>
</evidence>
<evidence type="ECO:0000256" key="1">
    <source>
        <dbReference type="ARBA" id="ARBA00000707"/>
    </source>
</evidence>
<dbReference type="EC" id="3.4.19.12" evidence="8"/>
<proteinExistence type="evidence at transcript level"/>
<feature type="site" description="Important for enzyme activity" evidence="7">
    <location>
        <position position="192"/>
    </location>
</feature>
<dbReference type="PROSITE" id="PS52048">
    <property type="entry name" value="UCH_DOMAIN"/>
    <property type="match status" value="1"/>
</dbReference>
<keyword evidence="4 7" id="KW-0833">Ubl conjugation pathway</keyword>
<dbReference type="PRINTS" id="PR00707">
    <property type="entry name" value="UBCTHYDRLASE"/>
</dbReference>
<name>A9NZF2_PICSI</name>
<dbReference type="GO" id="GO:0004843">
    <property type="term" value="F:cysteine-type deubiquitinase activity"/>
    <property type="evidence" value="ECO:0007669"/>
    <property type="project" value="UniProtKB-UniRule"/>
</dbReference>
<reference evidence="10" key="1">
    <citation type="journal article" date="2008" name="BMC Genomics">
        <title>A conifer genomics resource of 200,000 spruce (Picea spp.) ESTs and 6,464 high-quality, sequence-finished full-length cDNAs for Sitka spruce (Picea sitchensis).</title>
        <authorList>
            <person name="Ralph S.G."/>
            <person name="Chun H.J."/>
            <person name="Kolosova N."/>
            <person name="Cooper D."/>
            <person name="Oddy C."/>
            <person name="Ritland C.E."/>
            <person name="Kirkpatrick R."/>
            <person name="Moore R."/>
            <person name="Barber S."/>
            <person name="Holt R.A."/>
            <person name="Jones S.J."/>
            <person name="Marra M.A."/>
            <person name="Douglas C.J."/>
            <person name="Ritland K."/>
            <person name="Bohlmann J."/>
        </authorList>
    </citation>
    <scope>NUCLEOTIDE SEQUENCE</scope>
    <source>
        <tissue evidence="10">Green portion of the leader tissue</tissue>
    </source>
</reference>
<keyword evidence="6 7" id="KW-0788">Thiol protease</keyword>
<evidence type="ECO:0000256" key="3">
    <source>
        <dbReference type="ARBA" id="ARBA00022670"/>
    </source>
</evidence>
<sequence length="239" mass="26226">MEVSERPGAKRWIPLEANPEVMSQFAWGLGIPEEEAEFNDVYGYDDELLDMVPKPVLAVIFLYPLNDATEVKISAEEQQVVEDGQKGVSSNVYFMQQTVGNACGTVAILHAVGNILPQLHIRNGSFFERFFTSTAEMTPAERAEFLENDTELESAHSVAASAGHTVAPDLSVNVDLHFVCLTCVDGKLYELDGRWPSPTCHGPSSPETLLKDAVRVIQNVSKKIPDSVNFSVIALSKKT</sequence>
<feature type="domain" description="UCH catalytic" evidence="9">
    <location>
        <begin position="11"/>
        <end position="237"/>
    </location>
</feature>
<evidence type="ECO:0000256" key="7">
    <source>
        <dbReference type="PROSITE-ProRule" id="PRU01393"/>
    </source>
</evidence>
<keyword evidence="3 7" id="KW-0645">Protease</keyword>
<dbReference type="PANTHER" id="PTHR10589:SF17">
    <property type="entry name" value="UBIQUITIN CARBOXYL-TERMINAL HYDROLASE"/>
    <property type="match status" value="1"/>
</dbReference>
<dbReference type="Gene3D" id="3.40.532.10">
    <property type="entry name" value="Peptidase C12, ubiquitin carboxyl-terminal hydrolase"/>
    <property type="match status" value="1"/>
</dbReference>
<organism evidence="10">
    <name type="scientific">Picea sitchensis</name>
    <name type="common">Sitka spruce</name>
    <name type="synonym">Pinus sitchensis</name>
    <dbReference type="NCBI Taxonomy" id="3332"/>
    <lineage>
        <taxon>Eukaryota</taxon>
        <taxon>Viridiplantae</taxon>
        <taxon>Streptophyta</taxon>
        <taxon>Embryophyta</taxon>
        <taxon>Tracheophyta</taxon>
        <taxon>Spermatophyta</taxon>
        <taxon>Pinopsida</taxon>
        <taxon>Pinidae</taxon>
        <taxon>Conifers I</taxon>
        <taxon>Pinales</taxon>
        <taxon>Pinaceae</taxon>
        <taxon>Picea</taxon>
    </lineage>
</organism>
<dbReference type="SUPFAM" id="SSF54001">
    <property type="entry name" value="Cysteine proteinases"/>
    <property type="match status" value="1"/>
</dbReference>
<dbReference type="OMA" id="IDLHYVC"/>
<accession>A9NZF2</accession>
<dbReference type="CDD" id="cd09616">
    <property type="entry name" value="Peptidase_C12_UCH_L1_L3"/>
    <property type="match status" value="1"/>
</dbReference>
<feature type="active site" description="Proton donor" evidence="7">
    <location>
        <position position="177"/>
    </location>
</feature>
<dbReference type="Pfam" id="PF01088">
    <property type="entry name" value="Peptidase_C12"/>
    <property type="match status" value="1"/>
</dbReference>
<dbReference type="GO" id="GO:0016579">
    <property type="term" value="P:protein deubiquitination"/>
    <property type="evidence" value="ECO:0007669"/>
    <property type="project" value="TreeGrafter"/>
</dbReference>
<evidence type="ECO:0000256" key="5">
    <source>
        <dbReference type="ARBA" id="ARBA00022801"/>
    </source>
</evidence>
<comment type="similarity">
    <text evidence="2 7 8">Belongs to the peptidase C12 family.</text>
</comment>
<dbReference type="InterPro" id="IPR036959">
    <property type="entry name" value="Peptidase_C12_UCH_sf"/>
</dbReference>
<dbReference type="MEROPS" id="C12.A03"/>
<dbReference type="InterPro" id="IPR038765">
    <property type="entry name" value="Papain-like_cys_pep_sf"/>
</dbReference>
<evidence type="ECO:0000256" key="4">
    <source>
        <dbReference type="ARBA" id="ARBA00022786"/>
    </source>
</evidence>
<feature type="active site" description="Nucleophile" evidence="7">
    <location>
        <position position="103"/>
    </location>
</feature>
<feature type="site" description="Transition state stabilizer" evidence="7">
    <location>
        <position position="97"/>
    </location>
</feature>
<keyword evidence="5 7" id="KW-0378">Hydrolase</keyword>
<evidence type="ECO:0000313" key="10">
    <source>
        <dbReference type="EMBL" id="ABK26013.1"/>
    </source>
</evidence>
<dbReference type="EMBL" id="EF086757">
    <property type="protein sequence ID" value="ABK26013.1"/>
    <property type="molecule type" value="mRNA"/>
</dbReference>
<dbReference type="PANTHER" id="PTHR10589">
    <property type="entry name" value="UBIQUITIN CARBOXYL-TERMINAL HYDROLASE"/>
    <property type="match status" value="1"/>
</dbReference>
<comment type="catalytic activity">
    <reaction evidence="1 7 8">
        <text>Thiol-dependent hydrolysis of ester, thioester, amide, peptide and isopeptide bonds formed by the C-terminal Gly of ubiquitin (a 76-residue protein attached to proteins as an intracellular targeting signal).</text>
        <dbReference type="EC" id="3.4.19.12"/>
    </reaction>
</comment>
<dbReference type="GO" id="GO:0006511">
    <property type="term" value="P:ubiquitin-dependent protein catabolic process"/>
    <property type="evidence" value="ECO:0007669"/>
    <property type="project" value="UniProtKB-UniRule"/>
</dbReference>
<evidence type="ECO:0000256" key="8">
    <source>
        <dbReference type="RuleBase" id="RU361215"/>
    </source>
</evidence>
<evidence type="ECO:0000259" key="9">
    <source>
        <dbReference type="PROSITE" id="PS52048"/>
    </source>
</evidence>
<evidence type="ECO:0000256" key="6">
    <source>
        <dbReference type="ARBA" id="ARBA00022807"/>
    </source>
</evidence>
<dbReference type="AlphaFoldDB" id="A9NZF2"/>
<dbReference type="FunFam" id="3.40.532.10:FF:000006">
    <property type="entry name" value="Ubiquitin carboxyl-terminal hydrolase"/>
    <property type="match status" value="1"/>
</dbReference>